<dbReference type="Proteomes" id="UP001344632">
    <property type="component" value="Unassembled WGS sequence"/>
</dbReference>
<feature type="transmembrane region" description="Helical" evidence="7">
    <location>
        <begin position="136"/>
        <end position="157"/>
    </location>
</feature>
<dbReference type="Gene3D" id="1.10.3720.10">
    <property type="entry name" value="MetI-like"/>
    <property type="match status" value="1"/>
</dbReference>
<proteinExistence type="inferred from homology"/>
<gene>
    <name evidence="9" type="ORF">P4H66_00420</name>
</gene>
<keyword evidence="2 7" id="KW-0813">Transport</keyword>
<evidence type="ECO:0000256" key="1">
    <source>
        <dbReference type="ARBA" id="ARBA00004651"/>
    </source>
</evidence>
<dbReference type="InterPro" id="IPR035906">
    <property type="entry name" value="MetI-like_sf"/>
</dbReference>
<keyword evidence="10" id="KW-1185">Reference proteome</keyword>
<sequence length="277" mass="31099">MSAAKLLRTKIFPHTMLILFSVLFLFPFVWLVFTSLKSPTEIFELPPRIIPEAFQWSNYKAALETVPFGHYMLNTVIICAVCIVGQLFASPLVAYSISRIPWAGSKIIFAIILATMILPSQVQLIPQYIIFAKLGWINTILPLTIGAFFGAPFYIFLLRQFLLGIPRELSEAAKMDGASEFRIYSQIILPTLKPALATVALFTFVGAYTDFMGPLIYLNDAAKWTLTLGLQGFQQDHGAQWEKLMAASTIMAIPMILLYFFGQKYYMQSGSAFTGFK</sequence>
<dbReference type="InterPro" id="IPR000515">
    <property type="entry name" value="MetI-like"/>
</dbReference>
<organism evidence="9 10">
    <name type="scientific">Paenibacillus dokdonensis</name>
    <dbReference type="NCBI Taxonomy" id="2567944"/>
    <lineage>
        <taxon>Bacteria</taxon>
        <taxon>Bacillati</taxon>
        <taxon>Bacillota</taxon>
        <taxon>Bacilli</taxon>
        <taxon>Bacillales</taxon>
        <taxon>Paenibacillaceae</taxon>
        <taxon>Paenibacillus</taxon>
    </lineage>
</organism>
<protein>
    <submittedName>
        <fullName evidence="9">Carbohydrate ABC transporter permease</fullName>
    </submittedName>
</protein>
<reference evidence="9 10" key="1">
    <citation type="submission" date="2023-03" db="EMBL/GenBank/DDBJ databases">
        <title>Bacillus Genome Sequencing.</title>
        <authorList>
            <person name="Dunlap C."/>
        </authorList>
    </citation>
    <scope>NUCLEOTIDE SEQUENCE [LARGE SCALE GENOMIC DNA]</scope>
    <source>
        <strain evidence="9 10">BD-525</strain>
    </source>
</reference>
<accession>A0ABU6GFZ9</accession>
<feature type="transmembrane region" description="Helical" evidence="7">
    <location>
        <begin position="107"/>
        <end position="130"/>
    </location>
</feature>
<dbReference type="SUPFAM" id="SSF161098">
    <property type="entry name" value="MetI-like"/>
    <property type="match status" value="1"/>
</dbReference>
<dbReference type="PROSITE" id="PS50928">
    <property type="entry name" value="ABC_TM1"/>
    <property type="match status" value="1"/>
</dbReference>
<evidence type="ECO:0000313" key="10">
    <source>
        <dbReference type="Proteomes" id="UP001344632"/>
    </source>
</evidence>
<dbReference type="CDD" id="cd06261">
    <property type="entry name" value="TM_PBP2"/>
    <property type="match status" value="1"/>
</dbReference>
<evidence type="ECO:0000256" key="2">
    <source>
        <dbReference type="ARBA" id="ARBA00022448"/>
    </source>
</evidence>
<feature type="transmembrane region" description="Helical" evidence="7">
    <location>
        <begin position="71"/>
        <end position="95"/>
    </location>
</feature>
<evidence type="ECO:0000256" key="3">
    <source>
        <dbReference type="ARBA" id="ARBA00022475"/>
    </source>
</evidence>
<feature type="transmembrane region" description="Helical" evidence="7">
    <location>
        <begin position="12"/>
        <end position="33"/>
    </location>
</feature>
<feature type="transmembrane region" description="Helical" evidence="7">
    <location>
        <begin position="244"/>
        <end position="261"/>
    </location>
</feature>
<dbReference type="PANTHER" id="PTHR43744">
    <property type="entry name" value="ABC TRANSPORTER PERMEASE PROTEIN MG189-RELATED-RELATED"/>
    <property type="match status" value="1"/>
</dbReference>
<evidence type="ECO:0000313" key="9">
    <source>
        <dbReference type="EMBL" id="MEC0238334.1"/>
    </source>
</evidence>
<comment type="subcellular location">
    <subcellularLocation>
        <location evidence="1 7">Cell membrane</location>
        <topology evidence="1 7">Multi-pass membrane protein</topology>
    </subcellularLocation>
</comment>
<evidence type="ECO:0000259" key="8">
    <source>
        <dbReference type="PROSITE" id="PS50928"/>
    </source>
</evidence>
<feature type="domain" description="ABC transmembrane type-1" evidence="8">
    <location>
        <begin position="72"/>
        <end position="262"/>
    </location>
</feature>
<dbReference type="EMBL" id="JARLKZ010000001">
    <property type="protein sequence ID" value="MEC0238334.1"/>
    <property type="molecule type" value="Genomic_DNA"/>
</dbReference>
<dbReference type="RefSeq" id="WP_326084795.1">
    <property type="nucleotide sequence ID" value="NZ_JARLKZ010000001.1"/>
</dbReference>
<keyword evidence="5 7" id="KW-1133">Transmembrane helix</keyword>
<evidence type="ECO:0000256" key="4">
    <source>
        <dbReference type="ARBA" id="ARBA00022692"/>
    </source>
</evidence>
<keyword evidence="3" id="KW-1003">Cell membrane</keyword>
<name>A0ABU6GFZ9_9BACL</name>
<dbReference type="Pfam" id="PF00528">
    <property type="entry name" value="BPD_transp_1"/>
    <property type="match status" value="1"/>
</dbReference>
<feature type="transmembrane region" description="Helical" evidence="7">
    <location>
        <begin position="195"/>
        <end position="218"/>
    </location>
</feature>
<comment type="caution">
    <text evidence="9">The sequence shown here is derived from an EMBL/GenBank/DDBJ whole genome shotgun (WGS) entry which is preliminary data.</text>
</comment>
<keyword evidence="6 7" id="KW-0472">Membrane</keyword>
<evidence type="ECO:0000256" key="7">
    <source>
        <dbReference type="RuleBase" id="RU363032"/>
    </source>
</evidence>
<evidence type="ECO:0000256" key="6">
    <source>
        <dbReference type="ARBA" id="ARBA00023136"/>
    </source>
</evidence>
<evidence type="ECO:0000256" key="5">
    <source>
        <dbReference type="ARBA" id="ARBA00022989"/>
    </source>
</evidence>
<dbReference type="PANTHER" id="PTHR43744:SF12">
    <property type="entry name" value="ABC TRANSPORTER PERMEASE PROTEIN MG189-RELATED"/>
    <property type="match status" value="1"/>
</dbReference>
<keyword evidence="4 7" id="KW-0812">Transmembrane</keyword>
<comment type="similarity">
    <text evidence="7">Belongs to the binding-protein-dependent transport system permease family.</text>
</comment>